<accession>A0A1X7JVI1</accession>
<dbReference type="AlphaFoldDB" id="A0A1X7JVI1"/>
<dbReference type="STRING" id="561061.SAMN05660862_2252"/>
<evidence type="ECO:0000313" key="1">
    <source>
        <dbReference type="EMBL" id="SMG32473.1"/>
    </source>
</evidence>
<keyword evidence="2" id="KW-1185">Reference proteome</keyword>
<reference evidence="1 2" key="1">
    <citation type="submission" date="2017-04" db="EMBL/GenBank/DDBJ databases">
        <authorList>
            <person name="Afonso C.L."/>
            <person name="Miller P.J."/>
            <person name="Scott M.A."/>
            <person name="Spackman E."/>
            <person name="Goraichik I."/>
            <person name="Dimitrov K.M."/>
            <person name="Suarez D.L."/>
            <person name="Swayne D.E."/>
        </authorList>
    </citation>
    <scope>NUCLEOTIDE SEQUENCE [LARGE SCALE GENOMIC DNA]</scope>
    <source>
        <strain evidence="1 2">DSM 22418</strain>
    </source>
</reference>
<dbReference type="RefSeq" id="WP_085472970.1">
    <property type="nucleotide sequence ID" value="NZ_FXAU01000003.1"/>
</dbReference>
<protein>
    <submittedName>
        <fullName evidence="1">Uncharacterized protein</fullName>
    </submittedName>
</protein>
<name>A0A1X7JVI1_9SPHI</name>
<dbReference type="Proteomes" id="UP000192980">
    <property type="component" value="Unassembled WGS sequence"/>
</dbReference>
<organism evidence="1 2">
    <name type="scientific">Sphingobacterium psychroaquaticum</name>
    <dbReference type="NCBI Taxonomy" id="561061"/>
    <lineage>
        <taxon>Bacteria</taxon>
        <taxon>Pseudomonadati</taxon>
        <taxon>Bacteroidota</taxon>
        <taxon>Sphingobacteriia</taxon>
        <taxon>Sphingobacteriales</taxon>
        <taxon>Sphingobacteriaceae</taxon>
        <taxon>Sphingobacterium</taxon>
    </lineage>
</organism>
<proteinExistence type="predicted"/>
<dbReference type="OrthoDB" id="1031347at2"/>
<evidence type="ECO:0000313" key="2">
    <source>
        <dbReference type="Proteomes" id="UP000192980"/>
    </source>
</evidence>
<sequence>MIYEIKRGATVVWSGKASGKQYKRIMQEDRVEISLNTTAALVLKKGDTIVVYGQTYKINRPENISKVNTQIGYKYSVEFEAEYYDLGKWTLYSLDRNNQLTEPSVFVMGNAATILDLVVRNANRANIGWSLGIIEDTDVIQWTYSGAKLLTVLQDVADQTNLEFWVDGKVVNLTRRQPDTGVSLEYGKGKGLYELHRIRREKPIVTHLTVLGGSRNIPNNYGFRNIQPSGGNPLVNPGYSAGMDRVESVLGFDNVYPRLIAKVTSVQGINTIRSTDLDFDLSANLLDTGASAQIAFTSGQLAGFVFTINASGYDHTYRQITFNRIENDTAYPGGVPSPVIKPAIGDSFVLLNISMPPSYVYTAEIRVKELADQYFLEEGVEQYDWTGKITPKFVIENNLVIVLGGVITLIASDIGFNDKIRIASFERDLQQEYLYDFTLSNVITINSIVREANYTDRISGFFNSTTSGGQGGALQDLYDVTKVGKVTPLDMTTRGTHNTHLLGAPSNPPPVGEMKADLWYLSVNENAGSGETPIGLDFYIKQAKDANLLDIQPGQYIKYDGTKFVPGNLPDLSGLASESWVLAQDYAPKSWVNSQGFLKVESDTLQSVTDRGNITNNFIKIGGVSNIVDGNGLELFFSSGQSAINSYGRGTSNAYLPLNIGAEYVNFSQGGILVNGNVSATGGNSTQWNNAYTHSQSIGNPHSTQFAQLLNKPTTLSGYGISDSYTKVESDARFKPIGYIPSWNEITGKPLIDVNPSANSIAQRDANGYLHAHYISLQQTKSGLNTVPINGLLGFNTVNGDYYAYQFSLQAVNQFLGMPANGDTLQSVTNRGSFTTSFVKFGGVSNVVDGDGLELFFSAGNSVINSYGRGTSNAYLPLDIGASVLTLSAPLVSAVGKVTAPVMQPGDLILPENGPTNPEPGVVHFYFTTI</sequence>
<gene>
    <name evidence="1" type="ORF">SAMN05660862_2252</name>
</gene>
<dbReference type="EMBL" id="FXAU01000003">
    <property type="protein sequence ID" value="SMG32473.1"/>
    <property type="molecule type" value="Genomic_DNA"/>
</dbReference>